<evidence type="ECO:0008006" key="4">
    <source>
        <dbReference type="Google" id="ProtNLM"/>
    </source>
</evidence>
<dbReference type="RefSeq" id="WP_212610869.1">
    <property type="nucleotide sequence ID" value="NZ_CP073910.1"/>
</dbReference>
<name>A0A975KAP1_9SPHN</name>
<keyword evidence="1" id="KW-0732">Signal</keyword>
<sequence>MIRLFLRYFIALLAVGAANQASASGIPVQTDQYATYTFLGDVLWGTDNDGLFGAPGDLTGRDVILTFALLKKSPTNVSGEYDISKYVFGKDGYAIITINGVSQKLPGLTDISFSRGFRAGSGEGADKSGYGSLDAFASGSGGSFVNGGVFSTYSPGFTGTSSVFSPLVYEDASFHNALGEFLLNTSSDPTHVGAFATLYLDRGGAVSPVPGPEGWLVILAGIGAFAYIQRRRAIMT</sequence>
<keyword evidence="3" id="KW-1185">Reference proteome</keyword>
<reference evidence="2" key="1">
    <citation type="submission" date="2021-04" db="EMBL/GenBank/DDBJ databases">
        <title>Isolation of p-tert-butylphenol degrading bacteria Sphingobium phenoxybenzoativorans Tas13 from active sludge.</title>
        <authorList>
            <person name="Li Y."/>
        </authorList>
    </citation>
    <scope>NUCLEOTIDE SEQUENCE</scope>
    <source>
        <strain evidence="2">Tas13</strain>
    </source>
</reference>
<protein>
    <recommendedName>
        <fullName evidence="4">PEP-CTERM protein-sorting domain-containing protein</fullName>
    </recommendedName>
</protein>
<evidence type="ECO:0000256" key="1">
    <source>
        <dbReference type="SAM" id="SignalP"/>
    </source>
</evidence>
<gene>
    <name evidence="2" type="ORF">KFK14_11320</name>
</gene>
<proteinExistence type="predicted"/>
<dbReference type="KEGG" id="spph:KFK14_11320"/>
<feature type="chain" id="PRO_5037570857" description="PEP-CTERM protein-sorting domain-containing protein" evidence="1">
    <location>
        <begin position="24"/>
        <end position="236"/>
    </location>
</feature>
<dbReference type="EMBL" id="CP073910">
    <property type="protein sequence ID" value="QUT07919.1"/>
    <property type="molecule type" value="Genomic_DNA"/>
</dbReference>
<dbReference type="Proteomes" id="UP000681425">
    <property type="component" value="Chromosome"/>
</dbReference>
<evidence type="ECO:0000313" key="2">
    <source>
        <dbReference type="EMBL" id="QUT07919.1"/>
    </source>
</evidence>
<accession>A0A975KAP1</accession>
<feature type="signal peptide" evidence="1">
    <location>
        <begin position="1"/>
        <end position="23"/>
    </location>
</feature>
<dbReference type="AlphaFoldDB" id="A0A975KAP1"/>
<organism evidence="2 3">
    <name type="scientific">Sphingobium phenoxybenzoativorans</name>
    <dbReference type="NCBI Taxonomy" id="1592790"/>
    <lineage>
        <taxon>Bacteria</taxon>
        <taxon>Pseudomonadati</taxon>
        <taxon>Pseudomonadota</taxon>
        <taxon>Alphaproteobacteria</taxon>
        <taxon>Sphingomonadales</taxon>
        <taxon>Sphingomonadaceae</taxon>
        <taxon>Sphingobium</taxon>
    </lineage>
</organism>
<evidence type="ECO:0000313" key="3">
    <source>
        <dbReference type="Proteomes" id="UP000681425"/>
    </source>
</evidence>